<comment type="cofactor">
    <cofactor evidence="1">
        <name>heme</name>
        <dbReference type="ChEBI" id="CHEBI:30413"/>
    </cofactor>
</comment>
<accession>A0ABS7FWJ7</accession>
<dbReference type="PRINTS" id="PR00463">
    <property type="entry name" value="EP450I"/>
</dbReference>
<evidence type="ECO:0000313" key="4">
    <source>
        <dbReference type="EMBL" id="MBW8484798.1"/>
    </source>
</evidence>
<comment type="caution">
    <text evidence="4">The sequence shown here is derived from an EMBL/GenBank/DDBJ whole genome shotgun (WGS) entry which is preliminary data.</text>
</comment>
<comment type="similarity">
    <text evidence="2 3">Belongs to the cytochrome P450 family.</text>
</comment>
<evidence type="ECO:0000256" key="2">
    <source>
        <dbReference type="ARBA" id="ARBA00010617"/>
    </source>
</evidence>
<keyword evidence="3" id="KW-0479">Metal-binding</keyword>
<name>A0ABS7FWJ7_9ACTN</name>
<keyword evidence="3" id="KW-0560">Oxidoreductase</keyword>
<dbReference type="InterPro" id="IPR036396">
    <property type="entry name" value="Cyt_P450_sf"/>
</dbReference>
<dbReference type="PANTHER" id="PTHR24305">
    <property type="entry name" value="CYTOCHROME P450"/>
    <property type="match status" value="1"/>
</dbReference>
<dbReference type="InterPro" id="IPR017972">
    <property type="entry name" value="Cyt_P450_CS"/>
</dbReference>
<dbReference type="PANTHER" id="PTHR24305:SF166">
    <property type="entry name" value="CYTOCHROME P450 12A4, MITOCHONDRIAL-RELATED"/>
    <property type="match status" value="1"/>
</dbReference>
<keyword evidence="3" id="KW-0503">Monooxygenase</keyword>
<dbReference type="PRINTS" id="PR00385">
    <property type="entry name" value="P450"/>
</dbReference>
<keyword evidence="3" id="KW-0349">Heme</keyword>
<evidence type="ECO:0000256" key="1">
    <source>
        <dbReference type="ARBA" id="ARBA00001971"/>
    </source>
</evidence>
<evidence type="ECO:0000313" key="5">
    <source>
        <dbReference type="Proteomes" id="UP000774570"/>
    </source>
</evidence>
<gene>
    <name evidence="4" type="ORF">K1Y72_20620</name>
</gene>
<dbReference type="PROSITE" id="PS00086">
    <property type="entry name" value="CYTOCHROME_P450"/>
    <property type="match status" value="1"/>
</dbReference>
<organism evidence="4 5">
    <name type="scientific">Actinomadura parmotrematis</name>
    <dbReference type="NCBI Taxonomy" id="2864039"/>
    <lineage>
        <taxon>Bacteria</taxon>
        <taxon>Bacillati</taxon>
        <taxon>Actinomycetota</taxon>
        <taxon>Actinomycetes</taxon>
        <taxon>Streptosporangiales</taxon>
        <taxon>Thermomonosporaceae</taxon>
        <taxon>Actinomadura</taxon>
    </lineage>
</organism>
<dbReference type="Pfam" id="PF00067">
    <property type="entry name" value="p450"/>
    <property type="match status" value="1"/>
</dbReference>
<dbReference type="InterPro" id="IPR002401">
    <property type="entry name" value="Cyt_P450_E_grp-I"/>
</dbReference>
<sequence>MLEHLGEAQGALTRLHLGPFTPFLVTHPEHLRRILRTNAANYPRGAAMWKALSRLVGDGIGGEGAQWHASREVLRGAFSGAYLAQMGPQMAGSIDAAVADLGARGGAGRPLDASVEMTRVVQRVIDPVFFGRLIPDGEGDRLGAAVGTAMGSLLWRMAMPFVPHSVPLPGDRAFRKATRTVNEILRPVVTAARNAPRDGGDVVTRLSNGTGPDGAPLTDDQVCDDIVALFVAGSESSAIGLTWIWVALAQHPDVARRVRAEVDAVLDGARPAREHVRRLTYTQQVLREVMRVYSVGWAVPRTALEDDVIDGVPIPAGSTLAISPYLTHRIEEFWPDPLRFDPARFDRAEVQSRHPLAYVPFGDGVHQCLGEAFFQQEATLVVAAMLSRYDVAVAGRVTPKLSLTLQPQEPVQLVVTPRH</sequence>
<dbReference type="InterPro" id="IPR001128">
    <property type="entry name" value="Cyt_P450"/>
</dbReference>
<keyword evidence="5" id="KW-1185">Reference proteome</keyword>
<reference evidence="4 5" key="1">
    <citation type="submission" date="2021-07" db="EMBL/GenBank/DDBJ databases">
        <title>Actinomadura sp. PM05-2 isolated from lichen.</title>
        <authorList>
            <person name="Somphong A."/>
            <person name="Phongsopitanun W."/>
            <person name="Tanasupawat S."/>
            <person name="Peongsungnone V."/>
        </authorList>
    </citation>
    <scope>NUCLEOTIDE SEQUENCE [LARGE SCALE GENOMIC DNA]</scope>
    <source>
        <strain evidence="4 5">PM05-2</strain>
    </source>
</reference>
<dbReference type="InterPro" id="IPR050121">
    <property type="entry name" value="Cytochrome_P450_monoxygenase"/>
</dbReference>
<dbReference type="Gene3D" id="1.10.630.10">
    <property type="entry name" value="Cytochrome P450"/>
    <property type="match status" value="1"/>
</dbReference>
<keyword evidence="3" id="KW-0408">Iron</keyword>
<dbReference type="EMBL" id="JAIBOA010000013">
    <property type="protein sequence ID" value="MBW8484798.1"/>
    <property type="molecule type" value="Genomic_DNA"/>
</dbReference>
<protein>
    <submittedName>
        <fullName evidence="4">Cytochrome P450</fullName>
    </submittedName>
</protein>
<proteinExistence type="inferred from homology"/>
<dbReference type="Proteomes" id="UP000774570">
    <property type="component" value="Unassembled WGS sequence"/>
</dbReference>
<dbReference type="SUPFAM" id="SSF48264">
    <property type="entry name" value="Cytochrome P450"/>
    <property type="match status" value="1"/>
</dbReference>
<evidence type="ECO:0000256" key="3">
    <source>
        <dbReference type="RuleBase" id="RU000461"/>
    </source>
</evidence>